<dbReference type="AlphaFoldDB" id="A0A0D0PFY2"/>
<dbReference type="EMBL" id="AONG01000006">
    <property type="protein sequence ID" value="KIQ70221.1"/>
    <property type="molecule type" value="Genomic_DNA"/>
</dbReference>
<feature type="transmembrane region" description="Helical" evidence="1">
    <location>
        <begin position="114"/>
        <end position="136"/>
    </location>
</feature>
<proteinExistence type="predicted"/>
<feature type="transmembrane region" description="Helical" evidence="1">
    <location>
        <begin position="267"/>
        <end position="293"/>
    </location>
</feature>
<organism evidence="2 3">
    <name type="scientific">Wenxinia marina DSM 24838</name>
    <dbReference type="NCBI Taxonomy" id="1123501"/>
    <lineage>
        <taxon>Bacteria</taxon>
        <taxon>Pseudomonadati</taxon>
        <taxon>Pseudomonadota</taxon>
        <taxon>Alphaproteobacteria</taxon>
        <taxon>Rhodobacterales</taxon>
        <taxon>Roseobacteraceae</taxon>
        <taxon>Wenxinia</taxon>
    </lineage>
</organism>
<feature type="transmembrane region" description="Helical" evidence="1">
    <location>
        <begin position="212"/>
        <end position="230"/>
    </location>
</feature>
<reference evidence="2 3" key="1">
    <citation type="submission" date="2013-01" db="EMBL/GenBank/DDBJ databases">
        <authorList>
            <person name="Fiebig A."/>
            <person name="Goeker M."/>
            <person name="Klenk H.-P.P."/>
        </authorList>
    </citation>
    <scope>NUCLEOTIDE SEQUENCE [LARGE SCALE GENOMIC DNA]</scope>
    <source>
        <strain evidence="2 3">DSM 24838</strain>
    </source>
</reference>
<feature type="transmembrane region" description="Helical" evidence="1">
    <location>
        <begin position="236"/>
        <end position="255"/>
    </location>
</feature>
<comment type="caution">
    <text evidence="2">The sequence shown here is derived from an EMBL/GenBank/DDBJ whole genome shotgun (WGS) entry which is preliminary data.</text>
</comment>
<feature type="transmembrane region" description="Helical" evidence="1">
    <location>
        <begin position="361"/>
        <end position="384"/>
    </location>
</feature>
<feature type="transmembrane region" description="Helical" evidence="1">
    <location>
        <begin position="88"/>
        <end position="108"/>
    </location>
</feature>
<dbReference type="STRING" id="1123501.Wenmar_01180"/>
<protein>
    <submittedName>
        <fullName evidence="2">Uncharacterized protein involved in response to NO</fullName>
    </submittedName>
</protein>
<dbReference type="PATRIC" id="fig|1123501.6.peg.1260"/>
<feature type="transmembrane region" description="Helical" evidence="1">
    <location>
        <begin position="20"/>
        <end position="39"/>
    </location>
</feature>
<keyword evidence="1" id="KW-1133">Transmembrane helix</keyword>
<dbReference type="Proteomes" id="UP000035100">
    <property type="component" value="Unassembled WGS sequence"/>
</dbReference>
<accession>A0A0D0PFY2</accession>
<keyword evidence="3" id="KW-1185">Reference proteome</keyword>
<sequence length="399" mass="41149">MTPRPAYPGPALFSYGFRPFFLAAALFGLGVVPLWLLVWQGRLAIPGPFQPVDWHVHEMIFGYAAAVMAGFLFTAVPNWTGRLPTRGWPLMTLVATWVAGRLAVAGLLPLSVLAVAAVDCAFLLAIGVMTVVEIVAGRNWRNLMVVVPVGLLFAANVTFHAEATLLGGAAIGRRLGLSVILFLVMLVGGRIIPSFTRNWLAKAGASRMPVPFGRFDGVCLGVGGIALLGWSLWGETAAGAVLLLLAAALHAVRLARWRGPATWRAPLLLMLHLAYAFLPAGLLALSAAGLGLVPAAAGLHLLGIGGVGGMTVAVMIRATRGHTGRSLDAGPALTAAFGLIAGAALLRAGGAALGLGGVDGITLAALAWTAGFALLSVRLAPWLARPAVAPRRPNPAAAA</sequence>
<dbReference type="Pfam" id="PF05940">
    <property type="entry name" value="NnrS"/>
    <property type="match status" value="1"/>
</dbReference>
<gene>
    <name evidence="2" type="ORF">Wenmar_01180</name>
</gene>
<name>A0A0D0PFY2_9RHOB</name>
<dbReference type="eggNOG" id="COG3213">
    <property type="taxonomic scope" value="Bacteria"/>
</dbReference>
<evidence type="ECO:0000256" key="1">
    <source>
        <dbReference type="SAM" id="Phobius"/>
    </source>
</evidence>
<dbReference type="OrthoDB" id="9770040at2"/>
<evidence type="ECO:0000313" key="2">
    <source>
        <dbReference type="EMBL" id="KIQ70221.1"/>
    </source>
</evidence>
<dbReference type="InterPro" id="IPR010266">
    <property type="entry name" value="NnrS"/>
</dbReference>
<keyword evidence="1" id="KW-0812">Transmembrane</keyword>
<feature type="transmembrane region" description="Helical" evidence="1">
    <location>
        <begin position="175"/>
        <end position="192"/>
    </location>
</feature>
<feature type="transmembrane region" description="Helical" evidence="1">
    <location>
        <begin position="143"/>
        <end position="163"/>
    </location>
</feature>
<feature type="transmembrane region" description="Helical" evidence="1">
    <location>
        <begin position="299"/>
        <end position="318"/>
    </location>
</feature>
<evidence type="ECO:0000313" key="3">
    <source>
        <dbReference type="Proteomes" id="UP000035100"/>
    </source>
</evidence>
<keyword evidence="1" id="KW-0472">Membrane</keyword>
<feature type="transmembrane region" description="Helical" evidence="1">
    <location>
        <begin position="59"/>
        <end position="76"/>
    </location>
</feature>
<feature type="transmembrane region" description="Helical" evidence="1">
    <location>
        <begin position="330"/>
        <end position="355"/>
    </location>
</feature>